<feature type="signal peptide" evidence="1">
    <location>
        <begin position="1"/>
        <end position="24"/>
    </location>
</feature>
<dbReference type="Pfam" id="PF21253">
    <property type="entry name" value="Mann_GBD_bact"/>
    <property type="match status" value="1"/>
</dbReference>
<feature type="chain" id="PRO_5045671314" description="Mannanase galactose-binding domain-containing protein" evidence="1">
    <location>
        <begin position="25"/>
        <end position="283"/>
    </location>
</feature>
<dbReference type="Proteomes" id="UP000632222">
    <property type="component" value="Unassembled WGS sequence"/>
</dbReference>
<organism evidence="3 4">
    <name type="scientific">Deinococcus roseus</name>
    <dbReference type="NCBI Taxonomy" id="392414"/>
    <lineage>
        <taxon>Bacteria</taxon>
        <taxon>Thermotogati</taxon>
        <taxon>Deinococcota</taxon>
        <taxon>Deinococci</taxon>
        <taxon>Deinococcales</taxon>
        <taxon>Deinococcaceae</taxon>
        <taxon>Deinococcus</taxon>
    </lineage>
</organism>
<dbReference type="InterPro" id="IPR008979">
    <property type="entry name" value="Galactose-bd-like_sf"/>
</dbReference>
<protein>
    <recommendedName>
        <fullName evidence="2">Mannanase galactose-binding domain-containing protein</fullName>
    </recommendedName>
</protein>
<dbReference type="Pfam" id="PF17963">
    <property type="entry name" value="Big_9"/>
    <property type="match status" value="1"/>
</dbReference>
<keyword evidence="1" id="KW-0732">Signal</keyword>
<dbReference type="EMBL" id="BMOD01000017">
    <property type="protein sequence ID" value="GGJ47447.1"/>
    <property type="molecule type" value="Genomic_DNA"/>
</dbReference>
<comment type="caution">
    <text evidence="3">The sequence shown here is derived from an EMBL/GenBank/DDBJ whole genome shotgun (WGS) entry which is preliminary data.</text>
</comment>
<sequence length="283" mass="29519">MHLTRTTPLVLVLTAALLACNAQVPPAPKAPPTARNDNARMTAEMGGTLVLDVLSNDTPSSGNTLDASTLDLDPQTAGQQNTFSTAAGTFKLEAGKITFTAQTAEDATSTAHYTVQDSGKATSSAASITVTLTKAAPVTSALFSFETGTDGWKPIKPESGSVEQTADFHTDGTKGLLIHSVSTDGDWFSVVKDLSLEGKTTLTFDLKTGAAGTSYNVALQTGAGWKWCQGSDWTWVDAGKTVTASIDLSKVSCDGTAPDLSAVHAINVFFSKGDFYIDKVDAK</sequence>
<proteinExistence type="predicted"/>
<keyword evidence="4" id="KW-1185">Reference proteome</keyword>
<evidence type="ECO:0000259" key="2">
    <source>
        <dbReference type="Pfam" id="PF21253"/>
    </source>
</evidence>
<name>A0ABQ2D8H8_9DEIO</name>
<gene>
    <name evidence="3" type="ORF">GCM10008938_36820</name>
</gene>
<accession>A0ABQ2D8H8</accession>
<dbReference type="Gene3D" id="2.60.120.260">
    <property type="entry name" value="Galactose-binding domain-like"/>
    <property type="match status" value="1"/>
</dbReference>
<evidence type="ECO:0000256" key="1">
    <source>
        <dbReference type="SAM" id="SignalP"/>
    </source>
</evidence>
<feature type="domain" description="Mannanase galactose-binding" evidence="2">
    <location>
        <begin position="144"/>
        <end position="270"/>
    </location>
</feature>
<evidence type="ECO:0000313" key="4">
    <source>
        <dbReference type="Proteomes" id="UP000632222"/>
    </source>
</evidence>
<dbReference type="PROSITE" id="PS51257">
    <property type="entry name" value="PROKAR_LIPOPROTEIN"/>
    <property type="match status" value="1"/>
</dbReference>
<evidence type="ECO:0000313" key="3">
    <source>
        <dbReference type="EMBL" id="GGJ47447.1"/>
    </source>
</evidence>
<dbReference type="InterPro" id="IPR049475">
    <property type="entry name" value="Mann_GBD_bact"/>
</dbReference>
<dbReference type="SUPFAM" id="SSF49785">
    <property type="entry name" value="Galactose-binding domain-like"/>
    <property type="match status" value="1"/>
</dbReference>
<reference evidence="4" key="1">
    <citation type="journal article" date="2019" name="Int. J. Syst. Evol. Microbiol.">
        <title>The Global Catalogue of Microorganisms (GCM) 10K type strain sequencing project: providing services to taxonomists for standard genome sequencing and annotation.</title>
        <authorList>
            <consortium name="The Broad Institute Genomics Platform"/>
            <consortium name="The Broad Institute Genome Sequencing Center for Infectious Disease"/>
            <person name="Wu L."/>
            <person name="Ma J."/>
        </authorList>
    </citation>
    <scope>NUCLEOTIDE SEQUENCE [LARGE SCALE GENOMIC DNA]</scope>
    <source>
        <strain evidence="4">JCM 14370</strain>
    </source>
</reference>